<evidence type="ECO:0000313" key="1">
    <source>
        <dbReference type="EMBL" id="KAK8517784.1"/>
    </source>
</evidence>
<comment type="caution">
    <text evidence="1">The sequence shown here is derived from an EMBL/GenBank/DDBJ whole genome shotgun (WGS) entry which is preliminary data.</text>
</comment>
<keyword evidence="2" id="KW-1185">Reference proteome</keyword>
<dbReference type="EMBL" id="JBBPBM010000055">
    <property type="protein sequence ID" value="KAK8517784.1"/>
    <property type="molecule type" value="Genomic_DNA"/>
</dbReference>
<evidence type="ECO:0000313" key="2">
    <source>
        <dbReference type="Proteomes" id="UP001472677"/>
    </source>
</evidence>
<protein>
    <submittedName>
        <fullName evidence="1">Uncharacterized protein</fullName>
    </submittedName>
</protein>
<proteinExistence type="predicted"/>
<organism evidence="1 2">
    <name type="scientific">Hibiscus sabdariffa</name>
    <name type="common">roselle</name>
    <dbReference type="NCBI Taxonomy" id="183260"/>
    <lineage>
        <taxon>Eukaryota</taxon>
        <taxon>Viridiplantae</taxon>
        <taxon>Streptophyta</taxon>
        <taxon>Embryophyta</taxon>
        <taxon>Tracheophyta</taxon>
        <taxon>Spermatophyta</taxon>
        <taxon>Magnoliopsida</taxon>
        <taxon>eudicotyledons</taxon>
        <taxon>Gunneridae</taxon>
        <taxon>Pentapetalae</taxon>
        <taxon>rosids</taxon>
        <taxon>malvids</taxon>
        <taxon>Malvales</taxon>
        <taxon>Malvaceae</taxon>
        <taxon>Malvoideae</taxon>
        <taxon>Hibiscus</taxon>
    </lineage>
</organism>
<sequence length="148" mass="16068">MDSHSSRFLQSAGYPVQGSLVGNKPITDCGRGNSYSCLGKPNPGHKKPETCGPYKRWGAKMLWDLEPWMHKAVPEKNMGSNVKNAALQRIATLVAMTMVVLLGNNEATASALSALTTSNTTALALSTAVASWRMPRHQRCELRPSLSR</sequence>
<accession>A0ABR2CE63</accession>
<name>A0ABR2CE63_9ROSI</name>
<dbReference type="Proteomes" id="UP001472677">
    <property type="component" value="Unassembled WGS sequence"/>
</dbReference>
<gene>
    <name evidence="1" type="ORF">V6N12_016625</name>
</gene>
<reference evidence="1 2" key="1">
    <citation type="journal article" date="2024" name="G3 (Bethesda)">
        <title>Genome assembly of Hibiscus sabdariffa L. provides insights into metabolisms of medicinal natural products.</title>
        <authorList>
            <person name="Kim T."/>
        </authorList>
    </citation>
    <scope>NUCLEOTIDE SEQUENCE [LARGE SCALE GENOMIC DNA]</scope>
    <source>
        <strain evidence="1">TK-2024</strain>
        <tissue evidence="1">Old leaves</tissue>
    </source>
</reference>